<evidence type="ECO:0000313" key="4">
    <source>
        <dbReference type="Proteomes" id="UP000523139"/>
    </source>
</evidence>
<feature type="domain" description="FAD-dependent urate hydroxylase HpyO/Asp monooxygenase CreE-like FAD/NAD(P)-binding" evidence="2">
    <location>
        <begin position="27"/>
        <end position="201"/>
    </location>
</feature>
<accession>A0A7X8TL22</accession>
<dbReference type="PANTHER" id="PTHR40254:SF1">
    <property type="entry name" value="BLR0577 PROTEIN"/>
    <property type="match status" value="1"/>
</dbReference>
<name>A0A7X8TL22_9MICC</name>
<comment type="caution">
    <text evidence="3">The sequence shown here is derived from an EMBL/GenBank/DDBJ whole genome shotgun (WGS) entry which is preliminary data.</text>
</comment>
<reference evidence="3 4" key="1">
    <citation type="submission" date="2020-04" db="EMBL/GenBank/DDBJ databases">
        <title>Nesterenkonia sp. nov., isolated from marine sediment.</title>
        <authorList>
            <person name="Zhang G."/>
        </authorList>
    </citation>
    <scope>NUCLEOTIDE SEQUENCE [LARGE SCALE GENOMIC DNA]</scope>
    <source>
        <strain evidence="3 4">MY13</strain>
    </source>
</reference>
<dbReference type="InterPro" id="IPR038732">
    <property type="entry name" value="HpyO/CreE_NAD-binding"/>
</dbReference>
<dbReference type="EMBL" id="JABAHY010000014">
    <property type="protein sequence ID" value="NLS10752.1"/>
    <property type="molecule type" value="Genomic_DNA"/>
</dbReference>
<evidence type="ECO:0000256" key="1">
    <source>
        <dbReference type="SAM" id="MobiDB-lite"/>
    </source>
</evidence>
<keyword evidence="4" id="KW-1185">Reference proteome</keyword>
<evidence type="ECO:0000313" key="3">
    <source>
        <dbReference type="EMBL" id="NLS10752.1"/>
    </source>
</evidence>
<dbReference type="SUPFAM" id="SSF51905">
    <property type="entry name" value="FAD/NAD(P)-binding domain"/>
    <property type="match status" value="1"/>
</dbReference>
<gene>
    <name evidence="3" type="ORF">HGQ17_12270</name>
</gene>
<feature type="region of interest" description="Disordered" evidence="1">
    <location>
        <begin position="1"/>
        <end position="25"/>
    </location>
</feature>
<dbReference type="InterPro" id="IPR052189">
    <property type="entry name" value="L-asp_N-monooxygenase_NS-form"/>
</dbReference>
<dbReference type="Gene3D" id="3.50.50.60">
    <property type="entry name" value="FAD/NAD(P)-binding domain"/>
    <property type="match status" value="1"/>
</dbReference>
<organism evidence="3 4">
    <name type="scientific">Nesterenkonia sedimenti</name>
    <dbReference type="NCBI Taxonomy" id="1463632"/>
    <lineage>
        <taxon>Bacteria</taxon>
        <taxon>Bacillati</taxon>
        <taxon>Actinomycetota</taxon>
        <taxon>Actinomycetes</taxon>
        <taxon>Micrococcales</taxon>
        <taxon>Micrococcaceae</taxon>
        <taxon>Nesterenkonia</taxon>
    </lineage>
</organism>
<dbReference type="InterPro" id="IPR036188">
    <property type="entry name" value="FAD/NAD-bd_sf"/>
</dbReference>
<protein>
    <submittedName>
        <fullName evidence="3">FAD/NAD(P)-binding protein</fullName>
    </submittedName>
</protein>
<dbReference type="RefSeq" id="WP_168888238.1">
    <property type="nucleotide sequence ID" value="NZ_JABAHY010000014.1"/>
</dbReference>
<evidence type="ECO:0000259" key="2">
    <source>
        <dbReference type="Pfam" id="PF13454"/>
    </source>
</evidence>
<dbReference type="Pfam" id="PF13454">
    <property type="entry name" value="NAD_binding_9"/>
    <property type="match status" value="1"/>
</dbReference>
<dbReference type="PANTHER" id="PTHR40254">
    <property type="entry name" value="BLR0577 PROTEIN"/>
    <property type="match status" value="1"/>
</dbReference>
<dbReference type="AlphaFoldDB" id="A0A7X8TL22"/>
<sequence>MTEKDPTADDTAQQTTAHSQPADYDAVIVGGGPRGLATVLRLAARAAAEARRTPRVALVDRIDIGAGATWRTDQPAAYLNNTIAAETTIHPDESTVMSGPAAPGPTLVDWCQQILAENRTDLPAWALEEAAEVQPGVFPTRRLQGVYFRDQLDAVIAAGSVEVTEYPATAVDLDYEGEDRLVRLEDGRSLRAPTVVLAQGMVQADPDAETTRLTAAAAEYGLIYTPPGMPAERRFTDHAPGQTVLVRGLGANFFDIAGQLAAHWGGTFQPVDGDPHGRLRYLPSGAEARLVVSSGRGVPYRSKPDGAAGPGRYTARYATPEWFAEQKVRTGLDFTTDIWPVVAKDLAHAYLTALTAQSAEAVAGDWLQRLDAVTGVEELDQLLSELGAGFTVEQLTHPVGRQPVDAETWQQFIQHWIDAELTSMSEPGTNPRAAVNNAMSALRGQIGGLRKALTGQSMTRDLYGWFERVHLSLASGPPSHRVREVYALAEAGFIDFLGPGMQIEVNEEKRCFNARSAQTGRSVDAEVLLEARMTKGDMRWTSDPLLKELLSTGRARIHTVEGAQTTSIEASGAEIGEDQDHGHNLVDAEGKIDPAVVLLGIPANSTQPGSAIGATPGKPSPLLAGADIAAKQILKRSLR</sequence>
<proteinExistence type="predicted"/>
<dbReference type="Proteomes" id="UP000523139">
    <property type="component" value="Unassembled WGS sequence"/>
</dbReference>